<evidence type="ECO:0000313" key="3">
    <source>
        <dbReference type="Proteomes" id="UP000078550"/>
    </source>
</evidence>
<accession>A0A1A8YIH9</accession>
<reference evidence="3 4" key="1">
    <citation type="submission" date="2016-05" db="EMBL/GenBank/DDBJ databases">
        <authorList>
            <person name="Naeem Raeece"/>
        </authorList>
    </citation>
    <scope>NUCLEOTIDE SEQUENCE [LARGE SCALE GENOMIC DNA]</scope>
</reference>
<dbReference type="EMBL" id="FLRD01000008">
    <property type="protein sequence ID" value="SBT30715.1"/>
    <property type="molecule type" value="Genomic_DNA"/>
</dbReference>
<proteinExistence type="predicted"/>
<dbReference type="EMBL" id="FLRE01000015">
    <property type="protein sequence ID" value="SBT31339.1"/>
    <property type="molecule type" value="Genomic_DNA"/>
</dbReference>
<name>A0A1A8YIH9_PLAOA</name>
<organism evidence="2 3">
    <name type="scientific">Plasmodium ovale wallikeri</name>
    <dbReference type="NCBI Taxonomy" id="864142"/>
    <lineage>
        <taxon>Eukaryota</taxon>
        <taxon>Sar</taxon>
        <taxon>Alveolata</taxon>
        <taxon>Apicomplexa</taxon>
        <taxon>Aconoidasida</taxon>
        <taxon>Haemosporida</taxon>
        <taxon>Plasmodiidae</taxon>
        <taxon>Plasmodium</taxon>
        <taxon>Plasmodium (Plasmodium)</taxon>
    </lineage>
</organism>
<gene>
    <name evidence="1" type="ORF">POVWA1_003500</name>
    <name evidence="2" type="ORF">POVWA2_003650</name>
</gene>
<evidence type="ECO:0000313" key="4">
    <source>
        <dbReference type="Proteomes" id="UP000078555"/>
    </source>
</evidence>
<sequence length="117" mass="13526">MYKLCACTIRNSIVFLKHGGERKAPKEVPLYMDFNLIYKKMCFILRVLYKCDTVRNEGPFYKIRNSDTCQIAMLLTPSPWSVGKEKVTSHNLCLLQSMFAEELGVRNLKNVINEKMG</sequence>
<evidence type="ECO:0000313" key="1">
    <source>
        <dbReference type="EMBL" id="SBT30715.1"/>
    </source>
</evidence>
<dbReference type="Proteomes" id="UP000078550">
    <property type="component" value="Unassembled WGS sequence"/>
</dbReference>
<dbReference type="Proteomes" id="UP000078555">
    <property type="component" value="Unassembled WGS sequence"/>
</dbReference>
<protein>
    <submittedName>
        <fullName evidence="2">Uncharacterized protein</fullName>
    </submittedName>
</protein>
<reference evidence="2" key="2">
    <citation type="submission" date="2016-05" db="EMBL/GenBank/DDBJ databases">
        <authorList>
            <person name="Lavstsen T."/>
            <person name="Jespersen J.S."/>
        </authorList>
    </citation>
    <scope>NUCLEOTIDE SEQUENCE [LARGE SCALE GENOMIC DNA]</scope>
</reference>
<evidence type="ECO:0000313" key="2">
    <source>
        <dbReference type="EMBL" id="SBT31339.1"/>
    </source>
</evidence>
<keyword evidence="4" id="KW-1185">Reference proteome</keyword>
<dbReference type="AlphaFoldDB" id="A0A1A8YIH9"/>